<proteinExistence type="predicted"/>
<dbReference type="Gramene" id="PRQ45188">
    <property type="protein sequence ID" value="PRQ45188"/>
    <property type="gene ID" value="RchiOBHm_Chr3g0487451"/>
</dbReference>
<comment type="caution">
    <text evidence="1">The sequence shown here is derived from an EMBL/GenBank/DDBJ whole genome shotgun (WGS) entry which is preliminary data.</text>
</comment>
<name>A0A2P6RFG9_ROSCH</name>
<accession>A0A2P6RFG9</accession>
<evidence type="ECO:0000313" key="2">
    <source>
        <dbReference type="Proteomes" id="UP000238479"/>
    </source>
</evidence>
<evidence type="ECO:0000313" key="1">
    <source>
        <dbReference type="EMBL" id="PRQ45188.1"/>
    </source>
</evidence>
<dbReference type="EMBL" id="PDCK01000041">
    <property type="protein sequence ID" value="PRQ45188.1"/>
    <property type="molecule type" value="Genomic_DNA"/>
</dbReference>
<gene>
    <name evidence="1" type="ORF">RchiOBHm_Chr3g0487451</name>
</gene>
<dbReference type="AlphaFoldDB" id="A0A2P6RFG9"/>
<organism evidence="1 2">
    <name type="scientific">Rosa chinensis</name>
    <name type="common">China rose</name>
    <dbReference type="NCBI Taxonomy" id="74649"/>
    <lineage>
        <taxon>Eukaryota</taxon>
        <taxon>Viridiplantae</taxon>
        <taxon>Streptophyta</taxon>
        <taxon>Embryophyta</taxon>
        <taxon>Tracheophyta</taxon>
        <taxon>Spermatophyta</taxon>
        <taxon>Magnoliopsida</taxon>
        <taxon>eudicotyledons</taxon>
        <taxon>Gunneridae</taxon>
        <taxon>Pentapetalae</taxon>
        <taxon>rosids</taxon>
        <taxon>fabids</taxon>
        <taxon>Rosales</taxon>
        <taxon>Rosaceae</taxon>
        <taxon>Rosoideae</taxon>
        <taxon>Rosoideae incertae sedis</taxon>
        <taxon>Rosa</taxon>
    </lineage>
</organism>
<dbReference type="Proteomes" id="UP000238479">
    <property type="component" value="Chromosome 3"/>
</dbReference>
<keyword evidence="2" id="KW-1185">Reference proteome</keyword>
<sequence length="79" mass="8902">MEGGFTSHHKHFPSKFGFHFLGFLLDLETNIIASVFQFSFWVLTSSGSASGVCRNWKQGVKQSLGRRDNLSFAGWKMDS</sequence>
<protein>
    <submittedName>
        <fullName evidence="1">Uncharacterized protein</fullName>
    </submittedName>
</protein>
<reference evidence="1 2" key="1">
    <citation type="journal article" date="2018" name="Nat. Genet.">
        <title>The Rosa genome provides new insights in the design of modern roses.</title>
        <authorList>
            <person name="Bendahmane M."/>
        </authorList>
    </citation>
    <scope>NUCLEOTIDE SEQUENCE [LARGE SCALE GENOMIC DNA]</scope>
    <source>
        <strain evidence="2">cv. Old Blush</strain>
    </source>
</reference>